<dbReference type="HOGENOM" id="CLU_069672_1_0_1"/>
<keyword evidence="6" id="KW-1185">Reference proteome</keyword>
<dbReference type="PANTHER" id="PTHR40633">
    <property type="entry name" value="MATRIX PROTEIN, PUTATIVE (AFU_ORTHOLOGUE AFUA_8G05410)-RELATED"/>
    <property type="match status" value="1"/>
</dbReference>
<dbReference type="OrthoDB" id="2260257at2759"/>
<organism evidence="5 6">
    <name type="scientific">[Torrubiella] hemipterigena</name>
    <dbReference type="NCBI Taxonomy" id="1531966"/>
    <lineage>
        <taxon>Eukaryota</taxon>
        <taxon>Fungi</taxon>
        <taxon>Dikarya</taxon>
        <taxon>Ascomycota</taxon>
        <taxon>Pezizomycotina</taxon>
        <taxon>Sordariomycetes</taxon>
        <taxon>Hypocreomycetidae</taxon>
        <taxon>Hypocreales</taxon>
        <taxon>Clavicipitaceae</taxon>
        <taxon>Clavicipitaceae incertae sedis</taxon>
        <taxon>'Torrubiella' clade</taxon>
    </lineage>
</organism>
<evidence type="ECO:0000259" key="4">
    <source>
        <dbReference type="Pfam" id="PF10342"/>
    </source>
</evidence>
<protein>
    <recommendedName>
        <fullName evidence="4">Yeast cell wall synthesis Kre9/Knh1-like N-terminal domain-containing protein</fullName>
    </recommendedName>
</protein>
<feature type="signal peptide" evidence="3">
    <location>
        <begin position="1"/>
        <end position="17"/>
    </location>
</feature>
<dbReference type="STRING" id="1531966.A0A0A1TI84"/>
<dbReference type="Pfam" id="PF10342">
    <property type="entry name" value="Kre9_KNH"/>
    <property type="match status" value="1"/>
</dbReference>
<reference evidence="5 6" key="1">
    <citation type="journal article" date="2015" name="Genome Announc.">
        <title>Draft Genome Sequence and Gene Annotation of the Entomopathogenic Fungus Verticillium hemipterigenum.</title>
        <authorList>
            <person name="Horn F."/>
            <person name="Habel A."/>
            <person name="Scharf D.H."/>
            <person name="Dworschak J."/>
            <person name="Brakhage A.A."/>
            <person name="Guthke R."/>
            <person name="Hertweck C."/>
            <person name="Linde J."/>
        </authorList>
    </citation>
    <scope>NUCLEOTIDE SEQUENCE [LARGE SCALE GENOMIC DNA]</scope>
</reference>
<dbReference type="AlphaFoldDB" id="A0A0A1TI84"/>
<dbReference type="PANTHER" id="PTHR40633:SF1">
    <property type="entry name" value="GPI ANCHORED SERINE-THREONINE RICH PROTEIN (AFU_ORTHOLOGUE AFUA_1G03630)"/>
    <property type="match status" value="1"/>
</dbReference>
<feature type="domain" description="Yeast cell wall synthesis Kre9/Knh1-like N-terminal" evidence="4">
    <location>
        <begin position="28"/>
        <end position="120"/>
    </location>
</feature>
<feature type="chain" id="PRO_5001979438" description="Yeast cell wall synthesis Kre9/Knh1-like N-terminal domain-containing protein" evidence="3">
    <location>
        <begin position="18"/>
        <end position="216"/>
    </location>
</feature>
<proteinExistence type="predicted"/>
<evidence type="ECO:0000256" key="3">
    <source>
        <dbReference type="SAM" id="SignalP"/>
    </source>
</evidence>
<evidence type="ECO:0000256" key="2">
    <source>
        <dbReference type="SAM" id="MobiDB-lite"/>
    </source>
</evidence>
<keyword evidence="1 3" id="KW-0732">Signal</keyword>
<accession>A0A0A1TI84</accession>
<evidence type="ECO:0000256" key="1">
    <source>
        <dbReference type="ARBA" id="ARBA00022729"/>
    </source>
</evidence>
<evidence type="ECO:0000313" key="6">
    <source>
        <dbReference type="Proteomes" id="UP000039046"/>
    </source>
</evidence>
<feature type="region of interest" description="Disordered" evidence="2">
    <location>
        <begin position="151"/>
        <end position="186"/>
    </location>
</feature>
<dbReference type="InterPro" id="IPR018466">
    <property type="entry name" value="Kre9/Knh1-like_N"/>
</dbReference>
<gene>
    <name evidence="5" type="ORF">VHEMI10181</name>
</gene>
<dbReference type="EMBL" id="CDHN01000007">
    <property type="protein sequence ID" value="CEJ94664.1"/>
    <property type="molecule type" value="Genomic_DNA"/>
</dbReference>
<dbReference type="Proteomes" id="UP000039046">
    <property type="component" value="Unassembled WGS sequence"/>
</dbReference>
<evidence type="ECO:0000313" key="5">
    <source>
        <dbReference type="EMBL" id="CEJ94664.1"/>
    </source>
</evidence>
<sequence length="216" mass="21606">MHVSIAAALACAAAAAADDHKDFDSIYQPSRGDVVQVGSTVEIKWTVLTKVDGPVNITLTAGADAGTLVPVDTLASGYDNSKLTYSWTVKSPAKPQKAYGINIMLASNATVYSWSPLFAIKDEAALSSTSSIKSGDTTSSLLTSTTTRSLASHSSSSSTATYSTISAPTTASPTEQASATSDTNSAAKSTSSAGASALGAGSFAAVGGLVAALLAV</sequence>
<dbReference type="InterPro" id="IPR052982">
    <property type="entry name" value="SRP1/TIP1-like"/>
</dbReference>
<name>A0A0A1TI84_9HYPO</name>